<reference evidence="2" key="4">
    <citation type="submission" date="2025-09" db="UniProtKB">
        <authorList>
            <consortium name="Ensembl"/>
        </authorList>
    </citation>
    <scope>IDENTIFICATION</scope>
</reference>
<dbReference type="InParanoid" id="H2XML8"/>
<dbReference type="Proteomes" id="UP000008144">
    <property type="component" value="Chromosome 1"/>
</dbReference>
<reference evidence="2" key="3">
    <citation type="submission" date="2025-08" db="UniProtKB">
        <authorList>
            <consortium name="Ensembl"/>
        </authorList>
    </citation>
    <scope>IDENTIFICATION</scope>
</reference>
<name>H2XML8_CIOIN</name>
<dbReference type="GeneTree" id="ENSGT00530000068168"/>
<evidence type="ECO:0000313" key="2">
    <source>
        <dbReference type="Ensembl" id="ENSCINP00000030901.1"/>
    </source>
</evidence>
<evidence type="ECO:0000313" key="3">
    <source>
        <dbReference type="Proteomes" id="UP000008144"/>
    </source>
</evidence>
<accession>H2XML8</accession>
<keyword evidence="1" id="KW-0732">Signal</keyword>
<dbReference type="HOGENOM" id="CLU_1513871_0_0_1"/>
<keyword evidence="3" id="KW-1185">Reference proteome</keyword>
<reference evidence="2" key="2">
    <citation type="journal article" date="2008" name="Genome Biol.">
        <title>Improved genome assembly and evidence-based global gene model set for the chordate Ciona intestinalis: new insight into intron and operon populations.</title>
        <authorList>
            <person name="Satou Y."/>
            <person name="Mineta K."/>
            <person name="Ogasawara M."/>
            <person name="Sasakura Y."/>
            <person name="Shoguchi E."/>
            <person name="Ueno K."/>
            <person name="Yamada L."/>
            <person name="Matsumoto J."/>
            <person name="Wasserscheid J."/>
            <person name="Dewar K."/>
            <person name="Wiley G.B."/>
            <person name="Macmil S.L."/>
            <person name="Roe B.A."/>
            <person name="Zeller R.W."/>
            <person name="Hastings K.E."/>
            <person name="Lemaire P."/>
            <person name="Lindquist E."/>
            <person name="Endo T."/>
            <person name="Hotta K."/>
            <person name="Inaba K."/>
        </authorList>
    </citation>
    <scope>NUCLEOTIDE SEQUENCE [LARGE SCALE GENOMIC DNA]</scope>
    <source>
        <strain evidence="2">wild type</strain>
    </source>
</reference>
<evidence type="ECO:0000256" key="1">
    <source>
        <dbReference type="SAM" id="SignalP"/>
    </source>
</evidence>
<proteinExistence type="predicted"/>
<protein>
    <submittedName>
        <fullName evidence="2">Uncharacterized protein</fullName>
    </submittedName>
</protein>
<feature type="chain" id="PRO_5003577268" evidence="1">
    <location>
        <begin position="26"/>
        <end position="178"/>
    </location>
</feature>
<organism evidence="2 3">
    <name type="scientific">Ciona intestinalis</name>
    <name type="common">Transparent sea squirt</name>
    <name type="synonym">Ascidia intestinalis</name>
    <dbReference type="NCBI Taxonomy" id="7719"/>
    <lineage>
        <taxon>Eukaryota</taxon>
        <taxon>Metazoa</taxon>
        <taxon>Chordata</taxon>
        <taxon>Tunicata</taxon>
        <taxon>Ascidiacea</taxon>
        <taxon>Phlebobranchia</taxon>
        <taxon>Cionidae</taxon>
        <taxon>Ciona</taxon>
    </lineage>
</organism>
<dbReference type="Ensembl" id="ENSCINT00000031875.1">
    <property type="protein sequence ID" value="ENSCINP00000030901.1"/>
    <property type="gene ID" value="ENSCING00000018951.1"/>
</dbReference>
<sequence length="178" mass="20195">MSSFFTGCFQLLIHVLLLILGCGECQQQVPCNETQNNTFQRLYYYYWKSALQSCSWKFESPNNSTDYAVLITLLFFVKDKSSDPTTMNLPDGNDLTSTIKVTKGTAPRCVLYTSPYSNCSHFGKHDCETEKSKDWPPRLNITSRKVWIQLTYLIIDCPSDVTTTHALTTTFVSKSTPA</sequence>
<dbReference type="EMBL" id="EAAA01000081">
    <property type="status" value="NOT_ANNOTATED_CDS"/>
    <property type="molecule type" value="Genomic_DNA"/>
</dbReference>
<dbReference type="AlphaFoldDB" id="H2XML8"/>
<reference evidence="3" key="1">
    <citation type="journal article" date="2002" name="Science">
        <title>The draft genome of Ciona intestinalis: insights into chordate and vertebrate origins.</title>
        <authorList>
            <person name="Dehal P."/>
            <person name="Satou Y."/>
            <person name="Campbell R.K."/>
            <person name="Chapman J."/>
            <person name="Degnan B."/>
            <person name="De Tomaso A."/>
            <person name="Davidson B."/>
            <person name="Di Gregorio A."/>
            <person name="Gelpke M."/>
            <person name="Goodstein D.M."/>
            <person name="Harafuji N."/>
            <person name="Hastings K.E."/>
            <person name="Ho I."/>
            <person name="Hotta K."/>
            <person name="Huang W."/>
            <person name="Kawashima T."/>
            <person name="Lemaire P."/>
            <person name="Martinez D."/>
            <person name="Meinertzhagen I.A."/>
            <person name="Necula S."/>
            <person name="Nonaka M."/>
            <person name="Putnam N."/>
            <person name="Rash S."/>
            <person name="Saiga H."/>
            <person name="Satake M."/>
            <person name="Terry A."/>
            <person name="Yamada L."/>
            <person name="Wang H.G."/>
            <person name="Awazu S."/>
            <person name="Azumi K."/>
            <person name="Boore J."/>
            <person name="Branno M."/>
            <person name="Chin-Bow S."/>
            <person name="DeSantis R."/>
            <person name="Doyle S."/>
            <person name="Francino P."/>
            <person name="Keys D.N."/>
            <person name="Haga S."/>
            <person name="Hayashi H."/>
            <person name="Hino K."/>
            <person name="Imai K.S."/>
            <person name="Inaba K."/>
            <person name="Kano S."/>
            <person name="Kobayashi K."/>
            <person name="Kobayashi M."/>
            <person name="Lee B.I."/>
            <person name="Makabe K.W."/>
            <person name="Manohar C."/>
            <person name="Matassi G."/>
            <person name="Medina M."/>
            <person name="Mochizuki Y."/>
            <person name="Mount S."/>
            <person name="Morishita T."/>
            <person name="Miura S."/>
            <person name="Nakayama A."/>
            <person name="Nishizaka S."/>
            <person name="Nomoto H."/>
            <person name="Ohta F."/>
            <person name="Oishi K."/>
            <person name="Rigoutsos I."/>
            <person name="Sano M."/>
            <person name="Sasaki A."/>
            <person name="Sasakura Y."/>
            <person name="Shoguchi E."/>
            <person name="Shin-i T."/>
            <person name="Spagnuolo A."/>
            <person name="Stainier D."/>
            <person name="Suzuki M.M."/>
            <person name="Tassy O."/>
            <person name="Takatori N."/>
            <person name="Tokuoka M."/>
            <person name="Yagi K."/>
            <person name="Yoshizaki F."/>
            <person name="Wada S."/>
            <person name="Zhang C."/>
            <person name="Hyatt P.D."/>
            <person name="Larimer F."/>
            <person name="Detter C."/>
            <person name="Doggett N."/>
            <person name="Glavina T."/>
            <person name="Hawkins T."/>
            <person name="Richardson P."/>
            <person name="Lucas S."/>
            <person name="Kohara Y."/>
            <person name="Levine M."/>
            <person name="Satoh N."/>
            <person name="Rokhsar D.S."/>
        </authorList>
    </citation>
    <scope>NUCLEOTIDE SEQUENCE [LARGE SCALE GENOMIC DNA]</scope>
</reference>
<feature type="signal peptide" evidence="1">
    <location>
        <begin position="1"/>
        <end position="25"/>
    </location>
</feature>